<dbReference type="SUPFAM" id="SSF56801">
    <property type="entry name" value="Acetyl-CoA synthetase-like"/>
    <property type="match status" value="1"/>
</dbReference>
<evidence type="ECO:0000256" key="2">
    <source>
        <dbReference type="ARBA" id="ARBA00022598"/>
    </source>
</evidence>
<feature type="domain" description="AMP-dependent synthetase/ligase" evidence="4">
    <location>
        <begin position="15"/>
        <end position="360"/>
    </location>
</feature>
<dbReference type="Gene3D" id="3.40.50.12780">
    <property type="entry name" value="N-terminal domain of ligase-like"/>
    <property type="match status" value="1"/>
</dbReference>
<evidence type="ECO:0000259" key="5">
    <source>
        <dbReference type="Pfam" id="PF13193"/>
    </source>
</evidence>
<dbReference type="AlphaFoldDB" id="A0A3N1CUJ7"/>
<dbReference type="InterPro" id="IPR042099">
    <property type="entry name" value="ANL_N_sf"/>
</dbReference>
<dbReference type="PROSITE" id="PS00455">
    <property type="entry name" value="AMP_BINDING"/>
    <property type="match status" value="1"/>
</dbReference>
<name>A0A3N1CUJ7_9ACTN</name>
<dbReference type="InterPro" id="IPR020845">
    <property type="entry name" value="AMP-binding_CS"/>
</dbReference>
<feature type="domain" description="AMP-binding enzyme C-terminal" evidence="5">
    <location>
        <begin position="410"/>
        <end position="481"/>
    </location>
</feature>
<sequence length="498" mass="51414">MTGTRAHPDTLPGVLEQTAREHPTRPAVRDPRLTYPDLLDAAMTAAAGLIGLGVRPGESVGVWAPNGLPWITASYGVLCAGARLVPLNTRYTAPEAADLIARSGCRVVIAGGEGAGGRPLAELAAEAGARLIVSPEELEGGPADRAETLRRMGALRPETVSHVQYTSGTTGRPKGALLRHGGLVETTRSWVRITGLRAGDVYPVVAPFAHIGGHKTGLLACAVAGAALIPVPSLDPAALARAVAARGVTFLQGPPALFRALLAEPEMPRDAVRVAVTGAAVVPRDLIGALRDRLGIRHVFTAYGLTEAGGVLTITRPDDPVGVVSETSGLPIPGTEVRIDAPDGPGEILVRGPGVMTGYLDDPAATAEAFSKGWLRTGDVGELDAAGRLRIVDRLKDIVIVGGLNVYPAEVEHVLTIAAGVRAAAVVGIPHARLGEVPAAFVVGGGPVEKIVARCAARLAAFKVPRTVWQVDALPLTAAGKVDKAALRRAALDRLDPP</sequence>
<gene>
    <name evidence="6" type="ORF">EDD29_2507</name>
</gene>
<dbReference type="Pfam" id="PF00501">
    <property type="entry name" value="AMP-binding"/>
    <property type="match status" value="1"/>
</dbReference>
<keyword evidence="2 6" id="KW-0436">Ligase</keyword>
<evidence type="ECO:0000313" key="7">
    <source>
        <dbReference type="Proteomes" id="UP000272400"/>
    </source>
</evidence>
<dbReference type="RefSeq" id="WP_123664523.1">
    <property type="nucleotide sequence ID" value="NZ_RJKE01000001.1"/>
</dbReference>
<dbReference type="InterPro" id="IPR025110">
    <property type="entry name" value="AMP-bd_C"/>
</dbReference>
<dbReference type="PANTHER" id="PTHR43201:SF5">
    <property type="entry name" value="MEDIUM-CHAIN ACYL-COA LIGASE ACSF2, MITOCHONDRIAL"/>
    <property type="match status" value="1"/>
</dbReference>
<dbReference type="OrthoDB" id="9803968at2"/>
<comment type="caution">
    <text evidence="6">The sequence shown here is derived from an EMBL/GenBank/DDBJ whole genome shotgun (WGS) entry which is preliminary data.</text>
</comment>
<dbReference type="Pfam" id="PF13193">
    <property type="entry name" value="AMP-binding_C"/>
    <property type="match status" value="1"/>
</dbReference>
<dbReference type="PANTHER" id="PTHR43201">
    <property type="entry name" value="ACYL-COA SYNTHETASE"/>
    <property type="match status" value="1"/>
</dbReference>
<feature type="region of interest" description="Disordered" evidence="3">
    <location>
        <begin position="1"/>
        <end position="26"/>
    </location>
</feature>
<evidence type="ECO:0000313" key="6">
    <source>
        <dbReference type="EMBL" id="ROO84973.1"/>
    </source>
</evidence>
<dbReference type="InterPro" id="IPR000873">
    <property type="entry name" value="AMP-dep_synth/lig_dom"/>
</dbReference>
<evidence type="ECO:0000259" key="4">
    <source>
        <dbReference type="Pfam" id="PF00501"/>
    </source>
</evidence>
<evidence type="ECO:0000256" key="1">
    <source>
        <dbReference type="ARBA" id="ARBA00006432"/>
    </source>
</evidence>
<dbReference type="Gene3D" id="3.30.300.30">
    <property type="match status" value="1"/>
</dbReference>
<dbReference type="GO" id="GO:0031956">
    <property type="term" value="F:medium-chain fatty acid-CoA ligase activity"/>
    <property type="evidence" value="ECO:0007669"/>
    <property type="project" value="TreeGrafter"/>
</dbReference>
<protein>
    <submittedName>
        <fullName evidence="6">Acyl-CoA synthetase (AMP-forming)/AMP-acid ligase II</fullName>
    </submittedName>
</protein>
<organism evidence="6 7">
    <name type="scientific">Actinocorallia herbida</name>
    <dbReference type="NCBI Taxonomy" id="58109"/>
    <lineage>
        <taxon>Bacteria</taxon>
        <taxon>Bacillati</taxon>
        <taxon>Actinomycetota</taxon>
        <taxon>Actinomycetes</taxon>
        <taxon>Streptosporangiales</taxon>
        <taxon>Thermomonosporaceae</taxon>
        <taxon>Actinocorallia</taxon>
    </lineage>
</organism>
<dbReference type="Proteomes" id="UP000272400">
    <property type="component" value="Unassembled WGS sequence"/>
</dbReference>
<dbReference type="EMBL" id="RJKE01000001">
    <property type="protein sequence ID" value="ROO84973.1"/>
    <property type="molecule type" value="Genomic_DNA"/>
</dbReference>
<comment type="similarity">
    <text evidence="1">Belongs to the ATP-dependent AMP-binding enzyme family.</text>
</comment>
<reference evidence="6 7" key="1">
    <citation type="submission" date="2018-11" db="EMBL/GenBank/DDBJ databases">
        <title>Sequencing the genomes of 1000 actinobacteria strains.</title>
        <authorList>
            <person name="Klenk H.-P."/>
        </authorList>
    </citation>
    <scope>NUCLEOTIDE SEQUENCE [LARGE SCALE GENOMIC DNA]</scope>
    <source>
        <strain evidence="6 7">DSM 44254</strain>
    </source>
</reference>
<evidence type="ECO:0000256" key="3">
    <source>
        <dbReference type="SAM" id="MobiDB-lite"/>
    </source>
</evidence>
<accession>A0A3N1CUJ7</accession>
<proteinExistence type="inferred from homology"/>
<keyword evidence="7" id="KW-1185">Reference proteome</keyword>
<dbReference type="InterPro" id="IPR045851">
    <property type="entry name" value="AMP-bd_C_sf"/>
</dbReference>
<dbReference type="GO" id="GO:0006631">
    <property type="term" value="P:fatty acid metabolic process"/>
    <property type="evidence" value="ECO:0007669"/>
    <property type="project" value="TreeGrafter"/>
</dbReference>